<comment type="caution">
    <text evidence="2">The sequence shown here is derived from an EMBL/GenBank/DDBJ whole genome shotgun (WGS) entry which is preliminary data.</text>
</comment>
<dbReference type="SUPFAM" id="SSF54862">
    <property type="entry name" value="4Fe-4S ferredoxins"/>
    <property type="match status" value="1"/>
</dbReference>
<feature type="domain" description="4Fe-4S ferredoxin-type" evidence="1">
    <location>
        <begin position="4"/>
        <end position="33"/>
    </location>
</feature>
<proteinExistence type="predicted"/>
<name>A0A2D6LPG3_9ARCH</name>
<gene>
    <name evidence="2" type="ORF">CL944_01190</name>
</gene>
<organism evidence="2 3">
    <name type="scientific">Candidatus Iainarchaeum sp</name>
    <dbReference type="NCBI Taxonomy" id="3101447"/>
    <lineage>
        <taxon>Archaea</taxon>
        <taxon>Candidatus Iainarchaeota</taxon>
        <taxon>Candidatus Iainarchaeia</taxon>
        <taxon>Candidatus Iainarchaeales</taxon>
        <taxon>Candidatus Iainarchaeaceae</taxon>
        <taxon>Candidatus Iainarchaeum</taxon>
    </lineage>
</organism>
<evidence type="ECO:0000259" key="1">
    <source>
        <dbReference type="PROSITE" id="PS51379"/>
    </source>
</evidence>
<dbReference type="EMBL" id="NZBD01000005">
    <property type="protein sequence ID" value="MAG18070.1"/>
    <property type="molecule type" value="Genomic_DNA"/>
</dbReference>
<protein>
    <recommendedName>
        <fullName evidence="1">4Fe-4S ferredoxin-type domain-containing protein</fullName>
    </recommendedName>
</protein>
<evidence type="ECO:0000313" key="2">
    <source>
        <dbReference type="EMBL" id="MAG18070.1"/>
    </source>
</evidence>
<dbReference type="Gene3D" id="3.30.70.20">
    <property type="match status" value="1"/>
</dbReference>
<dbReference type="Pfam" id="PF13459">
    <property type="entry name" value="Fer4_15"/>
    <property type="match status" value="1"/>
</dbReference>
<dbReference type="AlphaFoldDB" id="A0A2D6LPG3"/>
<evidence type="ECO:0000313" key="3">
    <source>
        <dbReference type="Proteomes" id="UP000226712"/>
    </source>
</evidence>
<sequence>MAKFKIEHHKEICIGCGACAAIDPEDWVMEGDKSHLIDSDKIDTENGKGEGKIIDESKLALNQEAADACPVPCIFVKKVEE</sequence>
<dbReference type="InterPro" id="IPR017896">
    <property type="entry name" value="4Fe4S_Fe-S-bd"/>
</dbReference>
<reference evidence="3" key="1">
    <citation type="submission" date="2017-09" db="EMBL/GenBank/DDBJ databases">
        <title>The Reconstruction of 2,631 Draft Metagenome-Assembled Genomes from the Global Oceans.</title>
        <authorList>
            <person name="Tully B.J."/>
            <person name="Graham E.D."/>
            <person name="Heidelberg J.F."/>
        </authorList>
    </citation>
    <scope>NUCLEOTIDE SEQUENCE [LARGE SCALE GENOMIC DNA]</scope>
</reference>
<dbReference type="Proteomes" id="UP000226712">
    <property type="component" value="Unassembled WGS sequence"/>
</dbReference>
<accession>A0A2D6LPG3</accession>
<dbReference type="PROSITE" id="PS51379">
    <property type="entry name" value="4FE4S_FER_2"/>
    <property type="match status" value="1"/>
</dbReference>